<dbReference type="EMBL" id="JACPHQ010000008">
    <property type="protein sequence ID" value="MBI2465732.1"/>
    <property type="molecule type" value="Genomic_DNA"/>
</dbReference>
<dbReference type="Proteomes" id="UP000709672">
    <property type="component" value="Unassembled WGS sequence"/>
</dbReference>
<feature type="domain" description="Peptidase C39-like" evidence="1">
    <location>
        <begin position="66"/>
        <end position="227"/>
    </location>
</feature>
<protein>
    <submittedName>
        <fullName evidence="2">C39 family peptidase</fullName>
    </submittedName>
</protein>
<evidence type="ECO:0000259" key="1">
    <source>
        <dbReference type="Pfam" id="PF13529"/>
    </source>
</evidence>
<proteinExistence type="predicted"/>
<dbReference type="AlphaFoldDB" id="A0A932DSB6"/>
<dbReference type="PANTHER" id="PTHR37806">
    <property type="entry name" value="LMO0724 PROTEIN"/>
    <property type="match status" value="1"/>
</dbReference>
<dbReference type="Pfam" id="PF13529">
    <property type="entry name" value="Peptidase_C39_2"/>
    <property type="match status" value="1"/>
</dbReference>
<evidence type="ECO:0000313" key="2">
    <source>
        <dbReference type="EMBL" id="MBI2465732.1"/>
    </source>
</evidence>
<sequence length="254" mass="27864">MAGRKKITLVLLATLALGAGFYFTRLGEIIGVSINSWSIKLARVEKEIMYSAQALQFFGVKPDVALDVPFHRQEHALSCEIATLKMALNYHGQLVAESELLDDLVFDTTASRSPDNVWGDPDKGFVGDINGKVPHGGYGVYEDPIVNLALQYRDARKLENATLYDVLAEVAGGNPVIVWGFLASGKDISWRTKEGKYVKAVFGEHTRVVTGFSGTPENPKVITLLDPVYGKIRMSAQGFEANWARLGNKAVVIY</sequence>
<accession>A0A932DSB6</accession>
<reference evidence="2" key="1">
    <citation type="submission" date="2020-07" db="EMBL/GenBank/DDBJ databases">
        <title>Huge and variable diversity of episymbiotic CPR bacteria and DPANN archaea in groundwater ecosystems.</title>
        <authorList>
            <person name="He C.Y."/>
            <person name="Keren R."/>
            <person name="Whittaker M."/>
            <person name="Farag I.F."/>
            <person name="Doudna J."/>
            <person name="Cate J.H.D."/>
            <person name="Banfield J.F."/>
        </authorList>
    </citation>
    <scope>NUCLEOTIDE SEQUENCE</scope>
    <source>
        <strain evidence="2">NC_groundwater_418_Ag_B-0.1um_45_10</strain>
    </source>
</reference>
<dbReference type="PANTHER" id="PTHR37806:SF1">
    <property type="entry name" value="PEPTIDASE C39-LIKE DOMAIN-CONTAINING PROTEIN"/>
    <property type="match status" value="1"/>
</dbReference>
<evidence type="ECO:0000313" key="3">
    <source>
        <dbReference type="Proteomes" id="UP000709672"/>
    </source>
</evidence>
<dbReference type="Gene3D" id="3.90.70.10">
    <property type="entry name" value="Cysteine proteinases"/>
    <property type="match status" value="1"/>
</dbReference>
<organism evidence="2 3">
    <name type="scientific">Candidatus Sungiibacteriota bacterium</name>
    <dbReference type="NCBI Taxonomy" id="2750080"/>
    <lineage>
        <taxon>Bacteria</taxon>
        <taxon>Candidatus Sungiibacteriota</taxon>
    </lineage>
</organism>
<dbReference type="InterPro" id="IPR039564">
    <property type="entry name" value="Peptidase_C39-like"/>
</dbReference>
<comment type="caution">
    <text evidence="2">The sequence shown here is derived from an EMBL/GenBank/DDBJ whole genome shotgun (WGS) entry which is preliminary data.</text>
</comment>
<gene>
    <name evidence="2" type="ORF">HYV66_00690</name>
</gene>
<name>A0A932DSB6_9BACT</name>